<dbReference type="AlphaFoldDB" id="A0A0P0UY17"/>
<reference evidence="2" key="1">
    <citation type="journal article" date="2005" name="Nature">
        <title>The map-based sequence of the rice genome.</title>
        <authorList>
            <consortium name="International rice genome sequencing project (IRGSP)"/>
            <person name="Matsumoto T."/>
            <person name="Wu J."/>
            <person name="Kanamori H."/>
            <person name="Katayose Y."/>
            <person name="Fujisawa M."/>
            <person name="Namiki N."/>
            <person name="Mizuno H."/>
            <person name="Yamamoto K."/>
            <person name="Antonio B.A."/>
            <person name="Baba T."/>
            <person name="Sakata K."/>
            <person name="Nagamura Y."/>
            <person name="Aoki H."/>
            <person name="Arikawa K."/>
            <person name="Arita K."/>
            <person name="Bito T."/>
            <person name="Chiden Y."/>
            <person name="Fujitsuka N."/>
            <person name="Fukunaka R."/>
            <person name="Hamada M."/>
            <person name="Harada C."/>
            <person name="Hayashi A."/>
            <person name="Hijishita S."/>
            <person name="Honda M."/>
            <person name="Hosokawa S."/>
            <person name="Ichikawa Y."/>
            <person name="Idonuma A."/>
            <person name="Iijima M."/>
            <person name="Ikeda M."/>
            <person name="Ikeno M."/>
            <person name="Ito K."/>
            <person name="Ito S."/>
            <person name="Ito T."/>
            <person name="Ito Y."/>
            <person name="Ito Y."/>
            <person name="Iwabuchi A."/>
            <person name="Kamiya K."/>
            <person name="Karasawa W."/>
            <person name="Kurita K."/>
            <person name="Katagiri S."/>
            <person name="Kikuta A."/>
            <person name="Kobayashi H."/>
            <person name="Kobayashi N."/>
            <person name="Machita K."/>
            <person name="Maehara T."/>
            <person name="Masukawa M."/>
            <person name="Mizubayashi T."/>
            <person name="Mukai Y."/>
            <person name="Nagasaki H."/>
            <person name="Nagata Y."/>
            <person name="Naito S."/>
            <person name="Nakashima M."/>
            <person name="Nakama Y."/>
            <person name="Nakamichi Y."/>
            <person name="Nakamura M."/>
            <person name="Meguro A."/>
            <person name="Negishi M."/>
            <person name="Ohta I."/>
            <person name="Ohta T."/>
            <person name="Okamoto M."/>
            <person name="Ono N."/>
            <person name="Saji S."/>
            <person name="Sakaguchi M."/>
            <person name="Sakai K."/>
            <person name="Shibata M."/>
            <person name="Shimokawa T."/>
            <person name="Song J."/>
            <person name="Takazaki Y."/>
            <person name="Terasawa K."/>
            <person name="Tsugane M."/>
            <person name="Tsuji K."/>
            <person name="Ueda S."/>
            <person name="Waki K."/>
            <person name="Yamagata H."/>
            <person name="Yamamoto M."/>
            <person name="Yamamoto S."/>
            <person name="Yamane H."/>
            <person name="Yoshiki S."/>
            <person name="Yoshihara R."/>
            <person name="Yukawa K."/>
            <person name="Zhong H."/>
            <person name="Yano M."/>
            <person name="Yuan Q."/>
            <person name="Ouyang S."/>
            <person name="Liu J."/>
            <person name="Jones K.M."/>
            <person name="Gansberger K."/>
            <person name="Moffat K."/>
            <person name="Hill J."/>
            <person name="Bera J."/>
            <person name="Fadrosh D."/>
            <person name="Jin S."/>
            <person name="Johri S."/>
            <person name="Kim M."/>
            <person name="Overton L."/>
            <person name="Reardon M."/>
            <person name="Tsitrin T."/>
            <person name="Vuong H."/>
            <person name="Weaver B."/>
            <person name="Ciecko A."/>
            <person name="Tallon L."/>
            <person name="Jackson J."/>
            <person name="Pai G."/>
            <person name="Aken S.V."/>
            <person name="Utterback T."/>
            <person name="Reidmuller S."/>
            <person name="Feldblyum T."/>
            <person name="Hsiao J."/>
            <person name="Zismann V."/>
            <person name="Iobst S."/>
            <person name="de Vazeille A.R."/>
            <person name="Buell C.R."/>
            <person name="Ying K."/>
            <person name="Li Y."/>
            <person name="Lu T."/>
            <person name="Huang Y."/>
            <person name="Zhao Q."/>
            <person name="Feng Q."/>
            <person name="Zhang L."/>
            <person name="Zhu J."/>
            <person name="Weng Q."/>
            <person name="Mu J."/>
            <person name="Lu Y."/>
            <person name="Fan D."/>
            <person name="Liu Y."/>
            <person name="Guan J."/>
            <person name="Zhang Y."/>
            <person name="Yu S."/>
            <person name="Liu X."/>
            <person name="Zhang Y."/>
            <person name="Hong G."/>
            <person name="Han B."/>
            <person name="Choisne N."/>
            <person name="Demange N."/>
            <person name="Orjeda G."/>
            <person name="Samain S."/>
            <person name="Cattolico L."/>
            <person name="Pelletier E."/>
            <person name="Couloux A."/>
            <person name="Segurens B."/>
            <person name="Wincker P."/>
            <person name="D'Hont A."/>
            <person name="Scarpelli C."/>
            <person name="Weissenbach J."/>
            <person name="Salanoubat M."/>
            <person name="Quetier F."/>
            <person name="Yu Y."/>
            <person name="Kim H.R."/>
            <person name="Rambo T."/>
            <person name="Currie J."/>
            <person name="Collura K."/>
            <person name="Luo M."/>
            <person name="Yang T."/>
            <person name="Ammiraju J.S.S."/>
            <person name="Engler F."/>
            <person name="Soderlund C."/>
            <person name="Wing R.A."/>
            <person name="Palmer L.E."/>
            <person name="de la Bastide M."/>
            <person name="Spiegel L."/>
            <person name="Nascimento L."/>
            <person name="Zutavern T."/>
            <person name="O'Shaughnessy A."/>
            <person name="Dike S."/>
            <person name="Dedhia N."/>
            <person name="Preston R."/>
            <person name="Balija V."/>
            <person name="McCombie W.R."/>
            <person name="Chow T."/>
            <person name="Chen H."/>
            <person name="Chung M."/>
            <person name="Chen C."/>
            <person name="Shaw J."/>
            <person name="Wu H."/>
            <person name="Hsiao K."/>
            <person name="Chao Y."/>
            <person name="Chu M."/>
            <person name="Cheng C."/>
            <person name="Hour A."/>
            <person name="Lee P."/>
            <person name="Lin S."/>
            <person name="Lin Y."/>
            <person name="Liou J."/>
            <person name="Liu S."/>
            <person name="Hsing Y."/>
            <person name="Raghuvanshi S."/>
            <person name="Mohanty A."/>
            <person name="Bharti A.K."/>
            <person name="Gaur A."/>
            <person name="Gupta V."/>
            <person name="Kumar D."/>
            <person name="Ravi V."/>
            <person name="Vij S."/>
            <person name="Kapur A."/>
            <person name="Khurana P."/>
            <person name="Khurana P."/>
            <person name="Khurana J.P."/>
            <person name="Tyagi A.K."/>
            <person name="Gaikwad K."/>
            <person name="Singh A."/>
            <person name="Dalal V."/>
            <person name="Srivastava S."/>
            <person name="Dixit A."/>
            <person name="Pal A.K."/>
            <person name="Ghazi I.A."/>
            <person name="Yadav M."/>
            <person name="Pandit A."/>
            <person name="Bhargava A."/>
            <person name="Sureshbabu K."/>
            <person name="Batra K."/>
            <person name="Sharma T.R."/>
            <person name="Mohapatra T."/>
            <person name="Singh N.K."/>
            <person name="Messing J."/>
            <person name="Nelson A.B."/>
            <person name="Fuks G."/>
            <person name="Kavchok S."/>
            <person name="Keizer G."/>
            <person name="Linton E."/>
            <person name="Llaca V."/>
            <person name="Song R."/>
            <person name="Tanyolac B."/>
            <person name="Young S."/>
            <person name="Ho-Il K."/>
            <person name="Hahn J.H."/>
            <person name="Sangsakoo G."/>
            <person name="Vanavichit A."/>
            <person name="de Mattos Luiz.A.T."/>
            <person name="Zimmer P.D."/>
            <person name="Malone G."/>
            <person name="Dellagostin O."/>
            <person name="de Oliveira A.C."/>
            <person name="Bevan M."/>
            <person name="Bancroft I."/>
            <person name="Minx P."/>
            <person name="Cordum H."/>
            <person name="Wilson R."/>
            <person name="Cheng Z."/>
            <person name="Jin W."/>
            <person name="Jiang J."/>
            <person name="Leong S.A."/>
            <person name="Iwama H."/>
            <person name="Gojobori T."/>
            <person name="Itoh T."/>
            <person name="Niimura Y."/>
            <person name="Fujii Y."/>
            <person name="Habara T."/>
            <person name="Sakai H."/>
            <person name="Sato Y."/>
            <person name="Wilson G."/>
            <person name="Kumar K."/>
            <person name="McCouch S."/>
            <person name="Juretic N."/>
            <person name="Hoen D."/>
            <person name="Wright S."/>
            <person name="Bruskiewich R."/>
            <person name="Bureau T."/>
            <person name="Miyao A."/>
            <person name="Hirochika H."/>
            <person name="Nishikawa T."/>
            <person name="Kadowaki K."/>
            <person name="Sugiura M."/>
            <person name="Burr B."/>
            <person name="Sasaki T."/>
        </authorList>
    </citation>
    <scope>NUCLEOTIDE SEQUENCE [LARGE SCALE GENOMIC DNA]</scope>
    <source>
        <strain evidence="2">cv. Nipponbare</strain>
    </source>
</reference>
<keyword evidence="2" id="KW-1185">Reference proteome</keyword>
<dbReference type="InParanoid" id="A0A0P0UY17"/>
<accession>A0A0P0UY17</accession>
<dbReference type="EMBL" id="AP014957">
    <property type="protein sequence ID" value="BAS70319.1"/>
    <property type="molecule type" value="Genomic_DNA"/>
</dbReference>
<dbReference type="Proteomes" id="UP000059680">
    <property type="component" value="Chromosome 1"/>
</dbReference>
<dbReference type="Gramene" id="Os01t0141150-00">
    <property type="protein sequence ID" value="Os01t0141150-00"/>
    <property type="gene ID" value="Os01g0141150"/>
</dbReference>
<protein>
    <submittedName>
        <fullName evidence="1">Os01g0141150 protein</fullName>
    </submittedName>
</protein>
<organism evidence="1 2">
    <name type="scientific">Oryza sativa subsp. japonica</name>
    <name type="common">Rice</name>
    <dbReference type="NCBI Taxonomy" id="39947"/>
    <lineage>
        <taxon>Eukaryota</taxon>
        <taxon>Viridiplantae</taxon>
        <taxon>Streptophyta</taxon>
        <taxon>Embryophyta</taxon>
        <taxon>Tracheophyta</taxon>
        <taxon>Spermatophyta</taxon>
        <taxon>Magnoliopsida</taxon>
        <taxon>Liliopsida</taxon>
        <taxon>Poales</taxon>
        <taxon>Poaceae</taxon>
        <taxon>BOP clade</taxon>
        <taxon>Oryzoideae</taxon>
        <taxon>Oryzeae</taxon>
        <taxon>Oryzinae</taxon>
        <taxon>Oryza</taxon>
        <taxon>Oryza sativa</taxon>
    </lineage>
</organism>
<feature type="non-terminal residue" evidence="1">
    <location>
        <position position="141"/>
    </location>
</feature>
<proteinExistence type="predicted"/>
<dbReference type="PaxDb" id="39947-A0A0P0UY17"/>
<evidence type="ECO:0000313" key="2">
    <source>
        <dbReference type="Proteomes" id="UP000059680"/>
    </source>
</evidence>
<evidence type="ECO:0000313" key="1">
    <source>
        <dbReference type="EMBL" id="BAS70319.1"/>
    </source>
</evidence>
<sequence>MVSPLTRKELRELDRQYDGLLQRLLGALEAGDIVPLDVGLLGDDGGVESSPQLGLLGIIPTPLPILTLGLGPRGDGRVAAVGATTPTPLIEDRADLLGAAEVLGELGGDGLLDLRVLLVLEVGLEVLERVHVERERLDVVA</sequence>
<dbReference type="SMR" id="A0A0P0UY17"/>
<name>A0A0P0UY17_ORYSJ</name>
<reference evidence="1 2" key="3">
    <citation type="journal article" date="2013" name="Rice">
        <title>Improvement of the Oryza sativa Nipponbare reference genome using next generation sequence and optical map data.</title>
        <authorList>
            <person name="Kawahara Y."/>
            <person name="de la Bastide M."/>
            <person name="Hamilton J.P."/>
            <person name="Kanamori H."/>
            <person name="McCombie W.R."/>
            <person name="Ouyang S."/>
            <person name="Schwartz D.C."/>
            <person name="Tanaka T."/>
            <person name="Wu J."/>
            <person name="Zhou S."/>
            <person name="Childs K.L."/>
            <person name="Davidson R.M."/>
            <person name="Lin H."/>
            <person name="Quesada-Ocampo L."/>
            <person name="Vaillancourt B."/>
            <person name="Sakai H."/>
            <person name="Lee S.S."/>
            <person name="Kim J."/>
            <person name="Numa H."/>
            <person name="Itoh T."/>
            <person name="Buell C.R."/>
            <person name="Matsumoto T."/>
        </authorList>
    </citation>
    <scope>NUCLEOTIDE SEQUENCE [LARGE SCALE GENOMIC DNA]</scope>
    <source>
        <strain evidence="2">cv. Nipponbare</strain>
    </source>
</reference>
<gene>
    <name evidence="1" type="ordered locus">Os01g0141150</name>
    <name evidence="1" type="ORF">OSNPB_010141150</name>
</gene>
<reference evidence="1 2" key="2">
    <citation type="journal article" date="2013" name="Plant Cell Physiol.">
        <title>Rice Annotation Project Database (RAP-DB): an integrative and interactive database for rice genomics.</title>
        <authorList>
            <person name="Sakai H."/>
            <person name="Lee S.S."/>
            <person name="Tanaka T."/>
            <person name="Numa H."/>
            <person name="Kim J."/>
            <person name="Kawahara Y."/>
            <person name="Wakimoto H."/>
            <person name="Yang C.C."/>
            <person name="Iwamoto M."/>
            <person name="Abe T."/>
            <person name="Yamada Y."/>
            <person name="Muto A."/>
            <person name="Inokuchi H."/>
            <person name="Ikemura T."/>
            <person name="Matsumoto T."/>
            <person name="Sasaki T."/>
            <person name="Itoh T."/>
        </authorList>
    </citation>
    <scope>NUCLEOTIDE SEQUENCE [LARGE SCALE GENOMIC DNA]</scope>
    <source>
        <strain evidence="2">cv. Nipponbare</strain>
    </source>
</reference>